<dbReference type="Proteomes" id="UP001151133">
    <property type="component" value="Unassembled WGS sequence"/>
</dbReference>
<sequence length="118" mass="13331">MFTFFKISVYTAVAALFILSLITISDVFIHSNQLQFYILTIITAIIFFAIGFTGIVVYKNFKNIYQHISKEDEQNLARVSVRKLLLIFGLMAIAITLFTCSLCMGLLERMNDGTALFG</sequence>
<evidence type="ECO:0000313" key="2">
    <source>
        <dbReference type="EMBL" id="MCV9933590.1"/>
    </source>
</evidence>
<feature type="transmembrane region" description="Helical" evidence="1">
    <location>
        <begin position="84"/>
        <end position="107"/>
    </location>
</feature>
<feature type="transmembrane region" description="Helical" evidence="1">
    <location>
        <begin position="7"/>
        <end position="30"/>
    </location>
</feature>
<accession>A0A9X2ZMM8</accession>
<dbReference type="AlphaFoldDB" id="A0A9X2ZMM8"/>
<dbReference type="EMBL" id="JAOZEV010000012">
    <property type="protein sequence ID" value="MCV9933590.1"/>
    <property type="molecule type" value="Genomic_DNA"/>
</dbReference>
<gene>
    <name evidence="2" type="ORF">OIU80_14995</name>
</gene>
<reference evidence="2" key="1">
    <citation type="submission" date="2022-10" db="EMBL/GenBank/DDBJ databases">
        <title>Two novel species of Flavobacterium.</title>
        <authorList>
            <person name="Liu Q."/>
            <person name="Xin Y.-H."/>
        </authorList>
    </citation>
    <scope>NUCLEOTIDE SEQUENCE</scope>
    <source>
        <strain evidence="2">LS1R47</strain>
    </source>
</reference>
<organism evidence="2 3">
    <name type="scientific">Flavobacterium frigoritolerans</name>
    <dbReference type="NCBI Taxonomy" id="2987686"/>
    <lineage>
        <taxon>Bacteria</taxon>
        <taxon>Pseudomonadati</taxon>
        <taxon>Bacteroidota</taxon>
        <taxon>Flavobacteriia</taxon>
        <taxon>Flavobacteriales</taxon>
        <taxon>Flavobacteriaceae</taxon>
        <taxon>Flavobacterium</taxon>
    </lineage>
</organism>
<keyword evidence="1" id="KW-1133">Transmembrane helix</keyword>
<keyword evidence="1" id="KW-0812">Transmembrane</keyword>
<evidence type="ECO:0000256" key="1">
    <source>
        <dbReference type="SAM" id="Phobius"/>
    </source>
</evidence>
<proteinExistence type="predicted"/>
<feature type="transmembrane region" description="Helical" evidence="1">
    <location>
        <begin position="36"/>
        <end position="58"/>
    </location>
</feature>
<dbReference type="RefSeq" id="WP_264287801.1">
    <property type="nucleotide sequence ID" value="NZ_JAOZEV010000012.1"/>
</dbReference>
<evidence type="ECO:0000313" key="3">
    <source>
        <dbReference type="Proteomes" id="UP001151133"/>
    </source>
</evidence>
<keyword evidence="3" id="KW-1185">Reference proteome</keyword>
<name>A0A9X2ZMM8_9FLAO</name>
<protein>
    <submittedName>
        <fullName evidence="2">Uncharacterized protein</fullName>
    </submittedName>
</protein>
<keyword evidence="1" id="KW-0472">Membrane</keyword>
<comment type="caution">
    <text evidence="2">The sequence shown here is derived from an EMBL/GenBank/DDBJ whole genome shotgun (WGS) entry which is preliminary data.</text>
</comment>